<dbReference type="Gene3D" id="3.40.50.11890">
    <property type="match status" value="1"/>
</dbReference>
<dbReference type="Pfam" id="PF06050">
    <property type="entry name" value="HGD-D"/>
    <property type="match status" value="1"/>
</dbReference>
<keyword evidence="6" id="KW-1185">Reference proteome</keyword>
<accession>A0ABW4NJ91</accession>
<comment type="caution">
    <text evidence="5">The sequence shown here is derived from an EMBL/GenBank/DDBJ whole genome shotgun (WGS) entry which is preliminary data.</text>
</comment>
<reference evidence="6" key="1">
    <citation type="journal article" date="2019" name="Int. J. Syst. Evol. Microbiol.">
        <title>The Global Catalogue of Microorganisms (GCM) 10K type strain sequencing project: providing services to taxonomists for standard genome sequencing and annotation.</title>
        <authorList>
            <consortium name="The Broad Institute Genomics Platform"/>
            <consortium name="The Broad Institute Genome Sequencing Center for Infectious Disease"/>
            <person name="Wu L."/>
            <person name="Ma J."/>
        </authorList>
    </citation>
    <scope>NUCLEOTIDE SEQUENCE [LARGE SCALE GENOMIC DNA]</scope>
    <source>
        <strain evidence="6">Q85</strain>
    </source>
</reference>
<keyword evidence="2" id="KW-0479">Metal-binding</keyword>
<evidence type="ECO:0000256" key="1">
    <source>
        <dbReference type="ARBA" id="ARBA00005806"/>
    </source>
</evidence>
<dbReference type="RefSeq" id="WP_380941619.1">
    <property type="nucleotide sequence ID" value="NZ_JBHUFC010000023.1"/>
</dbReference>
<evidence type="ECO:0000256" key="4">
    <source>
        <dbReference type="ARBA" id="ARBA00023014"/>
    </source>
</evidence>
<dbReference type="PANTHER" id="PTHR30548">
    <property type="entry name" value="2-HYDROXYGLUTARYL-COA DEHYDRATASE, D-COMPONENT-RELATED"/>
    <property type="match status" value="1"/>
</dbReference>
<dbReference type="EMBL" id="JBHUFC010000023">
    <property type="protein sequence ID" value="MFD1789579.1"/>
    <property type="molecule type" value="Genomic_DNA"/>
</dbReference>
<name>A0ABW4NJ91_9SPHN</name>
<gene>
    <name evidence="5" type="ORF">ACFSC3_18655</name>
</gene>
<evidence type="ECO:0000256" key="2">
    <source>
        <dbReference type="ARBA" id="ARBA00022723"/>
    </source>
</evidence>
<sequence>MADDPDAYVRDWKARTGRKAIGVLPMNFPSELVHAAGALPVLIQESSEPITLGRNLILEFYCGYTRSLVDQAVTGRFSHLDGIFLVDHCVALLGAVDAIRFALPDMPVVLEQFVASMDEAWSPAQVVERVALLRDRLTGLCGTDIDDEGLQNSISLYNRARALLRRIYELRRTGRAYLTSAEMQILVKSAMIMDVADHAGKLAELVDRLEEERPPIASAVRLHLSAHFCHAASPELLQAIEDCGASVVDDDLFTGYRFISTDVDEALEPLHGLVAWYFARNVAAPCSTRAQKSVDWEAFLIAKVRDAAADGVVMLMPKFCEPHMLYYPELRQALQAHDIPHLLVETEHEGLALEAVRVRVEAFLETIKRRVTVAREFV</sequence>
<protein>
    <submittedName>
        <fullName evidence="5">2-hydroxyacyl-CoA dehydratase subunit D</fullName>
    </submittedName>
</protein>
<dbReference type="Gene3D" id="3.40.50.11900">
    <property type="match status" value="1"/>
</dbReference>
<keyword evidence="4" id="KW-0411">Iron-sulfur</keyword>
<evidence type="ECO:0000313" key="5">
    <source>
        <dbReference type="EMBL" id="MFD1789579.1"/>
    </source>
</evidence>
<comment type="similarity">
    <text evidence="1">Belongs to the FldB/FldC dehydratase alpha/beta subunit family.</text>
</comment>
<keyword evidence="3" id="KW-0408">Iron</keyword>
<dbReference type="InterPro" id="IPR010327">
    <property type="entry name" value="FldB/FldC_alpha/beta"/>
</dbReference>
<evidence type="ECO:0000256" key="3">
    <source>
        <dbReference type="ARBA" id="ARBA00023004"/>
    </source>
</evidence>
<dbReference type="Gene3D" id="1.20.1270.370">
    <property type="match status" value="1"/>
</dbReference>
<organism evidence="5 6">
    <name type="scientific">Sphingomonas floccifaciens</name>
    <dbReference type="NCBI Taxonomy" id="1844115"/>
    <lineage>
        <taxon>Bacteria</taxon>
        <taxon>Pseudomonadati</taxon>
        <taxon>Pseudomonadota</taxon>
        <taxon>Alphaproteobacteria</taxon>
        <taxon>Sphingomonadales</taxon>
        <taxon>Sphingomonadaceae</taxon>
        <taxon>Sphingomonas</taxon>
    </lineage>
</organism>
<dbReference type="PANTHER" id="PTHR30548:SF5">
    <property type="entry name" value="SUBUNIT OF OXYGEN-SENSITIVE 2-HYDROXYISOCAPROYL-COA DEHYDRATASE"/>
    <property type="match status" value="1"/>
</dbReference>
<evidence type="ECO:0000313" key="6">
    <source>
        <dbReference type="Proteomes" id="UP001597283"/>
    </source>
</evidence>
<dbReference type="Proteomes" id="UP001597283">
    <property type="component" value="Unassembled WGS sequence"/>
</dbReference>
<proteinExistence type="inferred from homology"/>